<organism evidence="3">
    <name type="scientific">Chaetomium thermophilum (strain DSM 1495 / CBS 144.50 / IMI 039719)</name>
    <name type="common">Thermochaetoides thermophila</name>
    <dbReference type="NCBI Taxonomy" id="759272"/>
    <lineage>
        <taxon>Eukaryota</taxon>
        <taxon>Fungi</taxon>
        <taxon>Dikarya</taxon>
        <taxon>Ascomycota</taxon>
        <taxon>Pezizomycotina</taxon>
        <taxon>Sordariomycetes</taxon>
        <taxon>Sordariomycetidae</taxon>
        <taxon>Sordariales</taxon>
        <taxon>Chaetomiaceae</taxon>
        <taxon>Thermochaetoides</taxon>
    </lineage>
</organism>
<dbReference type="OrthoDB" id="4763081at2759"/>
<dbReference type="STRING" id="759272.G0S1K7"/>
<dbReference type="GeneID" id="18255433"/>
<evidence type="ECO:0000256" key="1">
    <source>
        <dbReference type="SAM" id="MobiDB-lite"/>
    </source>
</evidence>
<dbReference type="RefSeq" id="XP_006691909.1">
    <property type="nucleotide sequence ID" value="XM_006691846.1"/>
</dbReference>
<reference evidence="2 3" key="1">
    <citation type="journal article" date="2011" name="Cell">
        <title>Insight into structure and assembly of the nuclear pore complex by utilizing the genome of a eukaryotic thermophile.</title>
        <authorList>
            <person name="Amlacher S."/>
            <person name="Sarges P."/>
            <person name="Flemming D."/>
            <person name="van Noort V."/>
            <person name="Kunze R."/>
            <person name="Devos D.P."/>
            <person name="Arumugam M."/>
            <person name="Bork P."/>
            <person name="Hurt E."/>
        </authorList>
    </citation>
    <scope>NUCLEOTIDE SEQUENCE [LARGE SCALE GENOMIC DNA]</scope>
    <source>
        <strain evidence="3">DSM 1495 / CBS 144.50 / IMI 039719</strain>
    </source>
</reference>
<dbReference type="eggNOG" id="ENOG502RVWB">
    <property type="taxonomic scope" value="Eukaryota"/>
</dbReference>
<gene>
    <name evidence="2" type="ORF">CTHT_0013950</name>
</gene>
<dbReference type="KEGG" id="cthr:CTHT_0013950"/>
<dbReference type="OMA" id="CCEAMEN"/>
<feature type="region of interest" description="Disordered" evidence="1">
    <location>
        <begin position="443"/>
        <end position="463"/>
    </location>
</feature>
<accession>G0S1K7</accession>
<protein>
    <submittedName>
        <fullName evidence="2">Uncharacterized protein</fullName>
    </submittedName>
</protein>
<name>G0S1K7_CHATD</name>
<keyword evidence="3" id="KW-1185">Reference proteome</keyword>
<dbReference type="HOGENOM" id="CLU_024198_0_0_1"/>
<evidence type="ECO:0000313" key="3">
    <source>
        <dbReference type="Proteomes" id="UP000008066"/>
    </source>
</evidence>
<sequence>MPLLLRLPLELVIVVYHYSQESLIWRFAAAVSTAEKVCRSSADPRMDLEPRPPRAFSIQEIVSWERNGDVVIAEKEGGVYKVPRFLKITIDSYGISRIERLETAPVYQGELVTDRAFVVTDIAQISGVEAILRDGLLRLRVPPAFQNCLWVWNTPAPPEQHRCRIYPEHLPLWQRFHAVELNRITGITFLWCNEIWAIHIHTPSSPSAYPTLQRLGEKRARHIIWTYLPLPENDHVDVLAIREREDRPGVANILVRSRLVGDVVLGVERRRGAVDRWLANAGPISFFYAEPREGRPVPLLGAYIPPQRSAMPSPRPFPIPDRIQVYFRSKPFYSWAPLINVSSAQVFHDPVTMTCRGILLHYHNGGARALGQCRVGVDPCTHTRRPRSVWWQTYWLPDGSGSVVRVRFVPDATGLRENDVGPGSQPPLGQWKGWKFRIMGDRIRTTKQDGSSDGDGDGPTEEREREKMLYMTFWFSRTAAYCEISTEPRQTLPRGFWEGVPESREGEE</sequence>
<dbReference type="Proteomes" id="UP000008066">
    <property type="component" value="Unassembled WGS sequence"/>
</dbReference>
<dbReference type="AlphaFoldDB" id="G0S1K7"/>
<evidence type="ECO:0000313" key="2">
    <source>
        <dbReference type="EMBL" id="EGS22917.1"/>
    </source>
</evidence>
<proteinExistence type="predicted"/>
<dbReference type="EMBL" id="GL988039">
    <property type="protein sequence ID" value="EGS22917.1"/>
    <property type="molecule type" value="Genomic_DNA"/>
</dbReference>